<sequence>MNMDEKSGSAGNKVVSSEAVGVGVGVAFCGRGLKEGGGVGMVEVKADVVSRITVTVGEAFLKFRSLSVKSDKTEELCIGP</sequence>
<dbReference type="AlphaFoldDB" id="A0A699RDJ2"/>
<name>A0A699RDJ2_TANCI</name>
<organism evidence="1">
    <name type="scientific">Tanacetum cinerariifolium</name>
    <name type="common">Dalmatian daisy</name>
    <name type="synonym">Chrysanthemum cinerariifolium</name>
    <dbReference type="NCBI Taxonomy" id="118510"/>
    <lineage>
        <taxon>Eukaryota</taxon>
        <taxon>Viridiplantae</taxon>
        <taxon>Streptophyta</taxon>
        <taxon>Embryophyta</taxon>
        <taxon>Tracheophyta</taxon>
        <taxon>Spermatophyta</taxon>
        <taxon>Magnoliopsida</taxon>
        <taxon>eudicotyledons</taxon>
        <taxon>Gunneridae</taxon>
        <taxon>Pentapetalae</taxon>
        <taxon>asterids</taxon>
        <taxon>campanulids</taxon>
        <taxon>Asterales</taxon>
        <taxon>Asteraceae</taxon>
        <taxon>Asteroideae</taxon>
        <taxon>Anthemideae</taxon>
        <taxon>Anthemidinae</taxon>
        <taxon>Tanacetum</taxon>
    </lineage>
</organism>
<proteinExistence type="predicted"/>
<accession>A0A699RDJ2</accession>
<dbReference type="EMBL" id="BKCJ011099386">
    <property type="protein sequence ID" value="GFC85329.1"/>
    <property type="molecule type" value="Genomic_DNA"/>
</dbReference>
<protein>
    <submittedName>
        <fullName evidence="1">Uncharacterized protein</fullName>
    </submittedName>
</protein>
<evidence type="ECO:0000313" key="1">
    <source>
        <dbReference type="EMBL" id="GFC85329.1"/>
    </source>
</evidence>
<comment type="caution">
    <text evidence="1">The sequence shown here is derived from an EMBL/GenBank/DDBJ whole genome shotgun (WGS) entry which is preliminary data.</text>
</comment>
<gene>
    <name evidence="1" type="ORF">Tci_857299</name>
</gene>
<reference evidence="1" key="1">
    <citation type="journal article" date="2019" name="Sci. Rep.">
        <title>Draft genome of Tanacetum cinerariifolium, the natural source of mosquito coil.</title>
        <authorList>
            <person name="Yamashiro T."/>
            <person name="Shiraishi A."/>
            <person name="Satake H."/>
            <person name="Nakayama K."/>
        </authorList>
    </citation>
    <scope>NUCLEOTIDE SEQUENCE</scope>
</reference>